<proteinExistence type="predicted"/>
<dbReference type="InterPro" id="IPR029069">
    <property type="entry name" value="HotDog_dom_sf"/>
</dbReference>
<comment type="caution">
    <text evidence="1">The sequence shown here is derived from an EMBL/GenBank/DDBJ whole genome shotgun (WGS) entry which is preliminary data.</text>
</comment>
<dbReference type="EMBL" id="JACHIH010000004">
    <property type="protein sequence ID" value="MBB5046281.1"/>
    <property type="molecule type" value="Genomic_DNA"/>
</dbReference>
<evidence type="ECO:0000313" key="1">
    <source>
        <dbReference type="EMBL" id="MBB5046281.1"/>
    </source>
</evidence>
<name>A0A7W8DYV6_9BRAD</name>
<accession>A0A7W8DYV6</accession>
<gene>
    <name evidence="1" type="ORF">HNR60_001026</name>
</gene>
<reference evidence="1 2" key="1">
    <citation type="submission" date="2020-08" db="EMBL/GenBank/DDBJ databases">
        <title>Genomic Encyclopedia of Type Strains, Phase IV (KMG-IV): sequencing the most valuable type-strain genomes for metagenomic binning, comparative biology and taxonomic classification.</title>
        <authorList>
            <person name="Goeker M."/>
        </authorList>
    </citation>
    <scope>NUCLEOTIDE SEQUENCE [LARGE SCALE GENOMIC DNA]</scope>
    <source>
        <strain evidence="1 2">DSM 12706</strain>
    </source>
</reference>
<dbReference type="AlphaFoldDB" id="A0A7W8DYV6"/>
<keyword evidence="2" id="KW-1185">Reference proteome</keyword>
<organism evidence="1 2">
    <name type="scientific">Rhodopseudomonas rhenobacensis</name>
    <dbReference type="NCBI Taxonomy" id="87461"/>
    <lineage>
        <taxon>Bacteria</taxon>
        <taxon>Pseudomonadati</taxon>
        <taxon>Pseudomonadota</taxon>
        <taxon>Alphaproteobacteria</taxon>
        <taxon>Hyphomicrobiales</taxon>
        <taxon>Nitrobacteraceae</taxon>
        <taxon>Rhodopseudomonas</taxon>
    </lineage>
</organism>
<dbReference type="SUPFAM" id="SSF54637">
    <property type="entry name" value="Thioesterase/thiol ester dehydrase-isomerase"/>
    <property type="match status" value="2"/>
</dbReference>
<sequence length="267" mass="28851">MMTVLPEPYGVVAHNSAKQSENRMHDDAVARRFGFVGGLVPGVDVLAYMTHLPVAKWGRGFLERGLIEARFVKPVYDGDDVEVSAEPDGEGLTLRVESRGELCATGAAALPEHAPPARLGNFRAVPPVTIRRPVDSSSYELGKWLGTAPQCWAGDAAIGYLAEVREADPIYRAEGLLHPGVLQRIMNRVLIENALLGAWMHVGSEMQLLNAARPTDQLTARAKVTGNYEKKGHRIVELDALIVAGGDTAIAHCHHVAIYQPRAKAAA</sequence>
<evidence type="ECO:0000313" key="2">
    <source>
        <dbReference type="Proteomes" id="UP000542353"/>
    </source>
</evidence>
<dbReference type="Proteomes" id="UP000542353">
    <property type="component" value="Unassembled WGS sequence"/>
</dbReference>
<dbReference type="Gene3D" id="3.10.129.10">
    <property type="entry name" value="Hotdog Thioesterase"/>
    <property type="match status" value="1"/>
</dbReference>
<protein>
    <submittedName>
        <fullName evidence="1">Acyl dehydratase</fullName>
    </submittedName>
</protein>